<name>A0A7J8YS44_GOSAI</name>
<accession>A0A7J8YS44</accession>
<protein>
    <submittedName>
        <fullName evidence="1">Uncharacterized protein</fullName>
    </submittedName>
</protein>
<evidence type="ECO:0000313" key="2">
    <source>
        <dbReference type="Proteomes" id="UP000593577"/>
    </source>
</evidence>
<organism evidence="1 2">
    <name type="scientific">Gossypium aridum</name>
    <name type="common">American cotton</name>
    <name type="synonym">Erioxylum aridum</name>
    <dbReference type="NCBI Taxonomy" id="34290"/>
    <lineage>
        <taxon>Eukaryota</taxon>
        <taxon>Viridiplantae</taxon>
        <taxon>Streptophyta</taxon>
        <taxon>Embryophyta</taxon>
        <taxon>Tracheophyta</taxon>
        <taxon>Spermatophyta</taxon>
        <taxon>Magnoliopsida</taxon>
        <taxon>eudicotyledons</taxon>
        <taxon>Gunneridae</taxon>
        <taxon>Pentapetalae</taxon>
        <taxon>rosids</taxon>
        <taxon>malvids</taxon>
        <taxon>Malvales</taxon>
        <taxon>Malvaceae</taxon>
        <taxon>Malvoideae</taxon>
        <taxon>Gossypium</taxon>
    </lineage>
</organism>
<dbReference type="Proteomes" id="UP000593577">
    <property type="component" value="Unassembled WGS sequence"/>
</dbReference>
<evidence type="ECO:0000313" key="1">
    <source>
        <dbReference type="EMBL" id="MBA0702367.1"/>
    </source>
</evidence>
<proteinExistence type="predicted"/>
<keyword evidence="2" id="KW-1185">Reference proteome</keyword>
<comment type="caution">
    <text evidence="1">The sequence shown here is derived from an EMBL/GenBank/DDBJ whole genome shotgun (WGS) entry which is preliminary data.</text>
</comment>
<sequence length="200" mass="22554">MGVTMKEGVLDPTRHTIIVFKENKDSNLTGVVEGGCSKLLGNEAIHLCRFRVDGRALGYRKGMRLKKTISGLGEYFQEFRVNVAKANAVIAKLGFLFSYQLFDGYMSDTLSCLSMEVKKWNRVVYSHIGTRKRHIVNRLADIQKVMERPDELGFYRELGKLGFLRGPGELVFASGPSKLRLPMGLASCNHWFGPSELRFC</sequence>
<dbReference type="EMBL" id="JABFAA010350928">
    <property type="protein sequence ID" value="MBA0702367.1"/>
    <property type="molecule type" value="Genomic_DNA"/>
</dbReference>
<reference evidence="1 2" key="1">
    <citation type="journal article" date="2019" name="Genome Biol. Evol.">
        <title>Insights into the evolution of the New World diploid cottons (Gossypium, subgenus Houzingenia) based on genome sequencing.</title>
        <authorList>
            <person name="Grover C.E."/>
            <person name="Arick M.A. 2nd"/>
            <person name="Thrash A."/>
            <person name="Conover J.L."/>
            <person name="Sanders W.S."/>
            <person name="Peterson D.G."/>
            <person name="Frelichowski J.E."/>
            <person name="Scheffler J.A."/>
            <person name="Scheffler B.E."/>
            <person name="Wendel J.F."/>
        </authorList>
    </citation>
    <scope>NUCLEOTIDE SEQUENCE [LARGE SCALE GENOMIC DNA]</scope>
    <source>
        <strain evidence="1">185</strain>
        <tissue evidence="1">Leaf</tissue>
    </source>
</reference>
<gene>
    <name evidence="1" type="ORF">Goari_022536</name>
</gene>
<dbReference type="AlphaFoldDB" id="A0A7J8YS44"/>